<evidence type="ECO:0000256" key="3">
    <source>
        <dbReference type="ARBA" id="ARBA00022963"/>
    </source>
</evidence>
<dbReference type="GO" id="GO:0003847">
    <property type="term" value="F:1-alkyl-2-acetylglycerophosphocholine esterase activity"/>
    <property type="evidence" value="ECO:0007669"/>
    <property type="project" value="UniProtKB-EC"/>
</dbReference>
<dbReference type="AlphaFoldDB" id="A0A7R9GHD1"/>
<evidence type="ECO:0000256" key="2">
    <source>
        <dbReference type="ARBA" id="ARBA00022801"/>
    </source>
</evidence>
<dbReference type="InterPro" id="IPR029058">
    <property type="entry name" value="AB_hydrolase_fold"/>
</dbReference>
<dbReference type="Proteomes" id="UP000678499">
    <property type="component" value="Unassembled WGS sequence"/>
</dbReference>
<reference evidence="5" key="1">
    <citation type="submission" date="2020-11" db="EMBL/GenBank/DDBJ databases">
        <authorList>
            <person name="Tran Van P."/>
        </authorList>
    </citation>
    <scope>NUCLEOTIDE SEQUENCE</scope>
</reference>
<dbReference type="EMBL" id="OA886076">
    <property type="protein sequence ID" value="CAD7282610.1"/>
    <property type="molecule type" value="Genomic_DNA"/>
</dbReference>
<dbReference type="SUPFAM" id="SSF53474">
    <property type="entry name" value="alpha/beta-Hydrolases"/>
    <property type="match status" value="1"/>
</dbReference>
<proteinExistence type="predicted"/>
<dbReference type="PANTHER" id="PTHR10272:SF0">
    <property type="entry name" value="PLATELET-ACTIVATING FACTOR ACETYLHYDROLASE"/>
    <property type="match status" value="1"/>
</dbReference>
<evidence type="ECO:0000256" key="1">
    <source>
        <dbReference type="ARBA" id="ARBA00013201"/>
    </source>
</evidence>
<dbReference type="PANTHER" id="PTHR10272">
    <property type="entry name" value="PLATELET-ACTIVATING FACTOR ACETYLHYDROLASE"/>
    <property type="match status" value="1"/>
</dbReference>
<dbReference type="GO" id="GO:0016042">
    <property type="term" value="P:lipid catabolic process"/>
    <property type="evidence" value="ECO:0007669"/>
    <property type="project" value="UniProtKB-KW"/>
</dbReference>
<keyword evidence="2" id="KW-0378">Hydrolase</keyword>
<name>A0A7R9GHD1_9CRUS</name>
<evidence type="ECO:0000256" key="4">
    <source>
        <dbReference type="ARBA" id="ARBA00023098"/>
    </source>
</evidence>
<feature type="non-terminal residue" evidence="5">
    <location>
        <position position="306"/>
    </location>
</feature>
<dbReference type="EC" id="3.1.1.47" evidence="1"/>
<evidence type="ECO:0000313" key="6">
    <source>
        <dbReference type="Proteomes" id="UP000678499"/>
    </source>
</evidence>
<evidence type="ECO:0000313" key="5">
    <source>
        <dbReference type="EMBL" id="CAD7282610.1"/>
    </source>
</evidence>
<dbReference type="EMBL" id="CAJPEX010004039">
    <property type="protein sequence ID" value="CAG0922762.1"/>
    <property type="molecule type" value="Genomic_DNA"/>
</dbReference>
<dbReference type="OrthoDB" id="2363873at2759"/>
<keyword evidence="3" id="KW-0442">Lipid degradation</keyword>
<organism evidence="5">
    <name type="scientific">Notodromas monacha</name>
    <dbReference type="NCBI Taxonomy" id="399045"/>
    <lineage>
        <taxon>Eukaryota</taxon>
        <taxon>Metazoa</taxon>
        <taxon>Ecdysozoa</taxon>
        <taxon>Arthropoda</taxon>
        <taxon>Crustacea</taxon>
        <taxon>Oligostraca</taxon>
        <taxon>Ostracoda</taxon>
        <taxon>Podocopa</taxon>
        <taxon>Podocopida</taxon>
        <taxon>Cypridocopina</taxon>
        <taxon>Cypridoidea</taxon>
        <taxon>Cyprididae</taxon>
        <taxon>Notodromas</taxon>
    </lineage>
</organism>
<gene>
    <name evidence="5" type="ORF">NMOB1V02_LOCUS10232</name>
</gene>
<keyword evidence="4" id="KW-0443">Lipid metabolism</keyword>
<keyword evidence="6" id="KW-1185">Reference proteome</keyword>
<sequence length="306" mass="34571">MLMYKRSQQMKLLSTGFIPVIWNGAGRSYSRACGSWKKLPGWRKWKLLDEKPATAEGSLIRMSSSQNVRRGREEPESRLLSKIHLPMPKGKYGVSMVDVMSYGVAAEGQLVRLMLPCDRKDVWSVQDSWKEWLPADKYVEGFSTYVNLWPSVLRVIMWLTTGTQYLPLFTQEPCATSGDDGNEENAKRKFPVVVFSHGLGQCRSSYSVLCSHLASHGFVVAAIEHRTSQLRQRADEVSRCVEFLRRLNDGVLKRDSFYAPRPGDSAKWGVLRSLAGRLDMSRLLLSGHSMGGVTTMKVLSKENDLF</sequence>
<protein>
    <recommendedName>
        <fullName evidence="1">1-alkyl-2-acetylglycerophosphocholine esterase</fullName>
        <ecNumber evidence="1">3.1.1.47</ecNumber>
    </recommendedName>
</protein>
<accession>A0A7R9GHD1</accession>
<dbReference type="Pfam" id="PF03403">
    <property type="entry name" value="PAF-AH_p_II"/>
    <property type="match status" value="1"/>
</dbReference>
<dbReference type="Gene3D" id="3.40.50.1820">
    <property type="entry name" value="alpha/beta hydrolase"/>
    <property type="match status" value="2"/>
</dbReference>